<organism evidence="1 2">
    <name type="scientific">Tropicibacter oceani</name>
    <dbReference type="NCBI Taxonomy" id="3058420"/>
    <lineage>
        <taxon>Bacteria</taxon>
        <taxon>Pseudomonadati</taxon>
        <taxon>Pseudomonadota</taxon>
        <taxon>Alphaproteobacteria</taxon>
        <taxon>Rhodobacterales</taxon>
        <taxon>Roseobacteraceae</taxon>
        <taxon>Tropicibacter</taxon>
    </lineage>
</organism>
<gene>
    <name evidence="1" type="ORF">QF118_15575</name>
</gene>
<evidence type="ECO:0000313" key="2">
    <source>
        <dbReference type="Proteomes" id="UP001241605"/>
    </source>
</evidence>
<accession>A0ABY8QH58</accession>
<dbReference type="RefSeq" id="WP_282299967.1">
    <property type="nucleotide sequence ID" value="NZ_CP124616.1"/>
</dbReference>
<proteinExistence type="predicted"/>
<reference evidence="1 2" key="1">
    <citation type="submission" date="2023-05" db="EMBL/GenBank/DDBJ databases">
        <title>YMD87, complete Genome.</title>
        <authorList>
            <person name="Zhang J."/>
            <person name="Xu X."/>
        </authorList>
    </citation>
    <scope>NUCLEOTIDE SEQUENCE [LARGE SCALE GENOMIC DNA]</scope>
    <source>
        <strain evidence="1 2">YMD87</strain>
    </source>
</reference>
<name>A0ABY8QH58_9RHOB</name>
<dbReference type="EMBL" id="CP124616">
    <property type="protein sequence ID" value="WGW03331.1"/>
    <property type="molecule type" value="Genomic_DNA"/>
</dbReference>
<keyword evidence="2" id="KW-1185">Reference proteome</keyword>
<dbReference type="Proteomes" id="UP001241605">
    <property type="component" value="Chromosome"/>
</dbReference>
<protein>
    <submittedName>
        <fullName evidence="1">Uncharacterized protein</fullName>
    </submittedName>
</protein>
<sequence length="100" mass="11321">MLIARTLNGLQARTLTDERARELGQMGYMQWLGALPGNADYEHEAVRAYLRAMDFIDTDPAIAVFCGLIRDSLRQPIRPLDLALPKARRRGGARQRRLSI</sequence>
<evidence type="ECO:0000313" key="1">
    <source>
        <dbReference type="EMBL" id="WGW03331.1"/>
    </source>
</evidence>